<feature type="domain" description="HD" evidence="1">
    <location>
        <begin position="26"/>
        <end position="125"/>
    </location>
</feature>
<dbReference type="PROSITE" id="PS51831">
    <property type="entry name" value="HD"/>
    <property type="match status" value="1"/>
</dbReference>
<dbReference type="SUPFAM" id="SSF109604">
    <property type="entry name" value="HD-domain/PDEase-like"/>
    <property type="match status" value="1"/>
</dbReference>
<dbReference type="Proteomes" id="UP001596990">
    <property type="component" value="Unassembled WGS sequence"/>
</dbReference>
<dbReference type="RefSeq" id="WP_386056915.1">
    <property type="nucleotide sequence ID" value="NZ_JBHTKL010000001.1"/>
</dbReference>
<protein>
    <submittedName>
        <fullName evidence="2">HD domain-containing protein</fullName>
    </submittedName>
</protein>
<dbReference type="InterPro" id="IPR006674">
    <property type="entry name" value="HD_domain"/>
</dbReference>
<dbReference type="Gene3D" id="1.10.472.50">
    <property type="entry name" value="HD-domain/PDEase-like"/>
    <property type="match status" value="1"/>
</dbReference>
<dbReference type="PANTHER" id="PTHR33594:SF1">
    <property type="entry name" value="HD_PDEASE DOMAIN-CONTAINING PROTEIN"/>
    <property type="match status" value="1"/>
</dbReference>
<dbReference type="SMART" id="SM00471">
    <property type="entry name" value="HDc"/>
    <property type="match status" value="1"/>
</dbReference>
<evidence type="ECO:0000313" key="2">
    <source>
        <dbReference type="EMBL" id="MFD1018424.1"/>
    </source>
</evidence>
<dbReference type="Gene3D" id="1.20.58.1910">
    <property type="match status" value="1"/>
</dbReference>
<sequence>MNEHVVLNEIRQYIEDRFTEDVTGHDYHHMKRVSAHARLIAEKEGADPFLAEAAGWVHDIGDTKLAASPETALEALWDFLAQLGLDQQMIRAIRTAMIDTSFSKGQVPETLEGKIVQDADRLDAIGAIGIARTFAYGGAKGQPIYDGNEQGKTSIHHFHEKLLKLKDGFHTDTAQQLAEERHDLLISFLDQFYKEW</sequence>
<dbReference type="EMBL" id="JBHTKL010000001">
    <property type="protein sequence ID" value="MFD1018424.1"/>
    <property type="molecule type" value="Genomic_DNA"/>
</dbReference>
<proteinExistence type="predicted"/>
<dbReference type="Pfam" id="PF01966">
    <property type="entry name" value="HD"/>
    <property type="match status" value="1"/>
</dbReference>
<name>A0ABW3KYW5_9BACI</name>
<gene>
    <name evidence="2" type="ORF">ACFQ2J_04340</name>
</gene>
<dbReference type="CDD" id="cd00077">
    <property type="entry name" value="HDc"/>
    <property type="match status" value="1"/>
</dbReference>
<evidence type="ECO:0000313" key="3">
    <source>
        <dbReference type="Proteomes" id="UP001596990"/>
    </source>
</evidence>
<dbReference type="PANTHER" id="PTHR33594">
    <property type="entry name" value="SUPERFAMILY HYDROLASE, PUTATIVE (AFU_ORTHOLOGUE AFUA_1G03035)-RELATED"/>
    <property type="match status" value="1"/>
</dbReference>
<accession>A0ABW3KYW5</accession>
<comment type="caution">
    <text evidence="2">The sequence shown here is derived from an EMBL/GenBank/DDBJ whole genome shotgun (WGS) entry which is preliminary data.</text>
</comment>
<organism evidence="2 3">
    <name type="scientific">Thalassobacillus hwangdonensis</name>
    <dbReference type="NCBI Taxonomy" id="546108"/>
    <lineage>
        <taxon>Bacteria</taxon>
        <taxon>Bacillati</taxon>
        <taxon>Bacillota</taxon>
        <taxon>Bacilli</taxon>
        <taxon>Bacillales</taxon>
        <taxon>Bacillaceae</taxon>
        <taxon>Thalassobacillus</taxon>
    </lineage>
</organism>
<keyword evidence="3" id="KW-1185">Reference proteome</keyword>
<dbReference type="InterPro" id="IPR003607">
    <property type="entry name" value="HD/PDEase_dom"/>
</dbReference>
<evidence type="ECO:0000259" key="1">
    <source>
        <dbReference type="PROSITE" id="PS51831"/>
    </source>
</evidence>
<reference evidence="3" key="1">
    <citation type="journal article" date="2019" name="Int. J. Syst. Evol. Microbiol.">
        <title>The Global Catalogue of Microorganisms (GCM) 10K type strain sequencing project: providing services to taxonomists for standard genome sequencing and annotation.</title>
        <authorList>
            <consortium name="The Broad Institute Genomics Platform"/>
            <consortium name="The Broad Institute Genome Sequencing Center for Infectious Disease"/>
            <person name="Wu L."/>
            <person name="Ma J."/>
        </authorList>
    </citation>
    <scope>NUCLEOTIDE SEQUENCE [LARGE SCALE GENOMIC DNA]</scope>
    <source>
        <strain evidence="3">CCUG 56607</strain>
    </source>
</reference>